<dbReference type="PATRIC" id="fig|1195236.3.peg.2666"/>
<feature type="transmembrane region" description="Helical" evidence="2">
    <location>
        <begin position="6"/>
        <end position="25"/>
    </location>
</feature>
<evidence type="ECO:0000313" key="3">
    <source>
        <dbReference type="EMBL" id="EMS71827.1"/>
    </source>
</evidence>
<keyword evidence="2" id="KW-1133">Transmembrane helix</keyword>
<dbReference type="InterPro" id="IPR003425">
    <property type="entry name" value="CCB3/YggT"/>
</dbReference>
<proteinExistence type="inferred from homology"/>
<dbReference type="PANTHER" id="PTHR33219">
    <property type="entry name" value="YLMG HOMOLOG PROTEIN 2, CHLOROPLASTIC"/>
    <property type="match status" value="1"/>
</dbReference>
<dbReference type="PANTHER" id="PTHR33219:SF14">
    <property type="entry name" value="PROTEIN COFACTOR ASSEMBLY OF COMPLEX C SUBUNIT B CCB3, CHLOROPLASTIC-RELATED"/>
    <property type="match status" value="1"/>
</dbReference>
<dbReference type="eggNOG" id="COG0762">
    <property type="taxonomic scope" value="Bacteria"/>
</dbReference>
<reference evidence="3 4" key="1">
    <citation type="journal article" date="2013" name="Genome Announc.">
        <title>Draft Genome Sequence of the Cellulolytic, Mesophilic, Anaerobic Bacterium Clostridium termitidis Strain CT1112 (DSM 5398).</title>
        <authorList>
            <person name="Lal S."/>
            <person name="Ramachandran U."/>
            <person name="Zhang X."/>
            <person name="Munir R."/>
            <person name="Sparling R."/>
            <person name="Levin D.B."/>
        </authorList>
    </citation>
    <scope>NUCLEOTIDE SEQUENCE [LARGE SCALE GENOMIC DNA]</scope>
    <source>
        <strain evidence="3 4">CT1112</strain>
    </source>
</reference>
<comment type="similarity">
    <text evidence="1">Belongs to the YggT family.</text>
</comment>
<evidence type="ECO:0000256" key="2">
    <source>
        <dbReference type="SAM" id="Phobius"/>
    </source>
</evidence>
<keyword evidence="2" id="KW-0812">Transmembrane</keyword>
<dbReference type="RefSeq" id="WP_004625808.1">
    <property type="nucleotide sequence ID" value="NZ_AORV01000033.1"/>
</dbReference>
<accession>S0FJD2</accession>
<dbReference type="STRING" id="1195236.CTER_2357"/>
<comment type="caution">
    <text evidence="3">The sequence shown here is derived from an EMBL/GenBank/DDBJ whole genome shotgun (WGS) entry which is preliminary data.</text>
</comment>
<sequence length="96" mass="11247">MDAVLYAIDWVLKIFEFALIARVLISWLPVSRYNKAVDLLYTITEPVLAPIRKMLNQSRLLNNSMLSMIDFSPIVAFILIGVLRRVIYILFNMFYF</sequence>
<evidence type="ECO:0000313" key="4">
    <source>
        <dbReference type="Proteomes" id="UP000014155"/>
    </source>
</evidence>
<dbReference type="EMBL" id="AORV01000033">
    <property type="protein sequence ID" value="EMS71827.1"/>
    <property type="molecule type" value="Genomic_DNA"/>
</dbReference>
<gene>
    <name evidence="3" type="ORF">CTER_2357</name>
</gene>
<keyword evidence="4" id="KW-1185">Reference proteome</keyword>
<organism evidence="3 4">
    <name type="scientific">Ruminiclostridium cellobioparum subsp. termitidis CT1112</name>
    <dbReference type="NCBI Taxonomy" id="1195236"/>
    <lineage>
        <taxon>Bacteria</taxon>
        <taxon>Bacillati</taxon>
        <taxon>Bacillota</taxon>
        <taxon>Clostridia</taxon>
        <taxon>Eubacteriales</taxon>
        <taxon>Oscillospiraceae</taxon>
        <taxon>Ruminiclostridium</taxon>
    </lineage>
</organism>
<evidence type="ECO:0000256" key="1">
    <source>
        <dbReference type="ARBA" id="ARBA00010894"/>
    </source>
</evidence>
<dbReference type="Proteomes" id="UP000014155">
    <property type="component" value="Unassembled WGS sequence"/>
</dbReference>
<dbReference type="AlphaFoldDB" id="S0FJD2"/>
<keyword evidence="2" id="KW-0472">Membrane</keyword>
<protein>
    <submittedName>
        <fullName evidence="3">YGGT family</fullName>
    </submittedName>
</protein>
<dbReference type="Pfam" id="PF02325">
    <property type="entry name" value="CCB3_YggT"/>
    <property type="match status" value="1"/>
</dbReference>
<name>S0FJD2_RUMCE</name>
<dbReference type="GO" id="GO:0016020">
    <property type="term" value="C:membrane"/>
    <property type="evidence" value="ECO:0007669"/>
    <property type="project" value="InterPro"/>
</dbReference>